<sequence length="60" mass="6763">MISKKTVKIMSAVNVTFMIWGIVMKQPLCTFVNLLGMLSNVGVLVNMKKEEKTNTNNIFN</sequence>
<gene>
    <name evidence="3" type="ORF">COE48_04835</name>
    <name evidence="2" type="ORF">CON01_00375</name>
</gene>
<evidence type="ECO:0000256" key="1">
    <source>
        <dbReference type="SAM" id="Phobius"/>
    </source>
</evidence>
<evidence type="ECO:0000313" key="5">
    <source>
        <dbReference type="Proteomes" id="UP000223445"/>
    </source>
</evidence>
<organism evidence="2 4">
    <name type="scientific">Bacillus thuringiensis</name>
    <dbReference type="NCBI Taxonomy" id="1428"/>
    <lineage>
        <taxon>Bacteria</taxon>
        <taxon>Bacillati</taxon>
        <taxon>Bacillota</taxon>
        <taxon>Bacilli</taxon>
        <taxon>Bacillales</taxon>
        <taxon>Bacillaceae</taxon>
        <taxon>Bacillus</taxon>
        <taxon>Bacillus cereus group</taxon>
    </lineage>
</organism>
<comment type="caution">
    <text evidence="2">The sequence shown here is derived from an EMBL/GenBank/DDBJ whole genome shotgun (WGS) entry which is preliminary data.</text>
</comment>
<dbReference type="EMBL" id="NVMD01000002">
    <property type="protein sequence ID" value="PED16337.1"/>
    <property type="molecule type" value="Genomic_DNA"/>
</dbReference>
<accession>A0A9X6U4F0</accession>
<dbReference type="Proteomes" id="UP000223445">
    <property type="component" value="Unassembled WGS sequence"/>
</dbReference>
<dbReference type="AlphaFoldDB" id="A0A9X6U4F0"/>
<reference evidence="4 5" key="1">
    <citation type="submission" date="2017-09" db="EMBL/GenBank/DDBJ databases">
        <title>Large-scale bioinformatics analysis of Bacillus genomes uncovers conserved roles of natural products in bacterial physiology.</title>
        <authorList>
            <consortium name="Agbiome Team Llc"/>
            <person name="Bleich R.M."/>
            <person name="Grubbs K.J."/>
            <person name="Santa Maria K.C."/>
            <person name="Allen S.E."/>
            <person name="Farag S."/>
            <person name="Shank E.A."/>
            <person name="Bowers A."/>
        </authorList>
    </citation>
    <scope>NUCLEOTIDE SEQUENCE [LARGE SCALE GENOMIC DNA]</scope>
    <source>
        <strain evidence="3 5">AFS030179</strain>
        <strain evidence="2 4">AFS094940</strain>
    </source>
</reference>
<name>A0A9X6U4F0_BACTU</name>
<keyword evidence="1" id="KW-1133">Transmembrane helix</keyword>
<feature type="transmembrane region" description="Helical" evidence="1">
    <location>
        <begin position="7"/>
        <end position="24"/>
    </location>
</feature>
<dbReference type="EMBL" id="NUPM01000005">
    <property type="protein sequence ID" value="PGZ04909.1"/>
    <property type="molecule type" value="Genomic_DNA"/>
</dbReference>
<proteinExistence type="predicted"/>
<evidence type="ECO:0000313" key="3">
    <source>
        <dbReference type="EMBL" id="PGZ04909.1"/>
    </source>
</evidence>
<evidence type="ECO:0000313" key="2">
    <source>
        <dbReference type="EMBL" id="PED16337.1"/>
    </source>
</evidence>
<keyword evidence="1" id="KW-0812">Transmembrane</keyword>
<dbReference type="RefSeq" id="WP_097876923.1">
    <property type="nucleotide sequence ID" value="NZ_JAUORE010000003.1"/>
</dbReference>
<protein>
    <submittedName>
        <fullName evidence="2">Uncharacterized protein</fullName>
    </submittedName>
</protein>
<evidence type="ECO:0000313" key="4">
    <source>
        <dbReference type="Proteomes" id="UP000220127"/>
    </source>
</evidence>
<keyword evidence="1" id="KW-0472">Membrane</keyword>
<dbReference type="Proteomes" id="UP000220127">
    <property type="component" value="Unassembled WGS sequence"/>
</dbReference>